<dbReference type="EMBL" id="QGNW01001457">
    <property type="protein sequence ID" value="RVW40510.1"/>
    <property type="molecule type" value="Genomic_DNA"/>
</dbReference>
<reference evidence="10 12" key="1">
    <citation type="journal article" date="2018" name="PLoS Genet.">
        <title>Population sequencing reveals clonal diversity and ancestral inbreeding in the grapevine cultivar Chardonnay.</title>
        <authorList>
            <person name="Roach M.J."/>
            <person name="Johnson D.L."/>
            <person name="Bohlmann J."/>
            <person name="van Vuuren H.J."/>
            <person name="Jones S.J."/>
            <person name="Pretorius I.S."/>
            <person name="Schmidt S.A."/>
            <person name="Borneman A.R."/>
        </authorList>
    </citation>
    <scope>NUCLEOTIDE SEQUENCE [LARGE SCALE GENOMIC DNA]</scope>
    <source>
        <strain evidence="12">cv. Chardonnay</strain>
        <strain evidence="10">I10V1</strain>
        <tissue evidence="10">Leaf</tissue>
    </source>
</reference>
<dbReference type="FunFam" id="1.10.1900.10:FF:000003">
    <property type="entry name" value="Polyadenylate-binding protein"/>
    <property type="match status" value="1"/>
</dbReference>
<dbReference type="Proteomes" id="UP000288805">
    <property type="component" value="Unassembled WGS sequence"/>
</dbReference>
<dbReference type="GO" id="GO:0006417">
    <property type="term" value="P:regulation of translation"/>
    <property type="evidence" value="ECO:0007669"/>
    <property type="project" value="UniProtKB-KW"/>
</dbReference>
<dbReference type="InterPro" id="IPR036053">
    <property type="entry name" value="PABP-dom"/>
</dbReference>
<dbReference type="Pfam" id="PF00658">
    <property type="entry name" value="MLLE"/>
    <property type="match status" value="1"/>
</dbReference>
<comment type="similarity">
    <text evidence="3">Belongs to the polyadenylate-binding protein type-1 family.</text>
</comment>
<protein>
    <submittedName>
        <fullName evidence="10">Polyadenylate-binding protein 4</fullName>
    </submittedName>
</protein>
<gene>
    <name evidence="10" type="primary">PAB4_0</name>
    <name evidence="11" type="synonym">PAB4_4</name>
    <name evidence="11" type="ORF">CK203_024774</name>
    <name evidence="10" type="ORF">CK203_081525</name>
</gene>
<dbReference type="AlphaFoldDB" id="A0A438DYM2"/>
<keyword evidence="7" id="KW-0539">Nucleus</keyword>
<evidence type="ECO:0000256" key="7">
    <source>
        <dbReference type="ARBA" id="ARBA00023242"/>
    </source>
</evidence>
<dbReference type="Gene3D" id="1.10.1900.10">
    <property type="entry name" value="c-terminal domain of poly(a) binding protein"/>
    <property type="match status" value="1"/>
</dbReference>
<keyword evidence="4" id="KW-0963">Cytoplasm</keyword>
<keyword evidence="6" id="KW-0810">Translation regulation</keyword>
<evidence type="ECO:0000256" key="2">
    <source>
        <dbReference type="ARBA" id="ARBA00004496"/>
    </source>
</evidence>
<evidence type="ECO:0000256" key="5">
    <source>
        <dbReference type="ARBA" id="ARBA00022737"/>
    </source>
</evidence>
<dbReference type="PANTHER" id="PTHR46276">
    <property type="entry name" value="E3 UBIQUITIN-PROTEIN LIGASE UBR5"/>
    <property type="match status" value="1"/>
</dbReference>
<dbReference type="GO" id="GO:0005634">
    <property type="term" value="C:nucleus"/>
    <property type="evidence" value="ECO:0007669"/>
    <property type="project" value="UniProtKB-SubCell"/>
</dbReference>
<evidence type="ECO:0000259" key="9">
    <source>
        <dbReference type="PROSITE" id="PS51309"/>
    </source>
</evidence>
<evidence type="ECO:0000313" key="11">
    <source>
        <dbReference type="EMBL" id="RVX00036.1"/>
    </source>
</evidence>
<proteinExistence type="inferred from homology"/>
<evidence type="ECO:0000256" key="8">
    <source>
        <dbReference type="SAM" id="MobiDB-lite"/>
    </source>
</evidence>
<evidence type="ECO:0000256" key="6">
    <source>
        <dbReference type="ARBA" id="ARBA00022845"/>
    </source>
</evidence>
<dbReference type="GO" id="GO:0003723">
    <property type="term" value="F:RNA binding"/>
    <property type="evidence" value="ECO:0007669"/>
    <property type="project" value="InterPro"/>
</dbReference>
<feature type="domain" description="PABC" evidence="9">
    <location>
        <begin position="177"/>
        <end position="254"/>
    </location>
</feature>
<comment type="caution">
    <text evidence="10">The sequence shown here is derived from an EMBL/GenBank/DDBJ whole genome shotgun (WGS) entry which is preliminary data.</text>
</comment>
<evidence type="ECO:0000256" key="3">
    <source>
        <dbReference type="ARBA" id="ARBA00008557"/>
    </source>
</evidence>
<comment type="subcellular location">
    <subcellularLocation>
        <location evidence="2">Cytoplasm</location>
    </subcellularLocation>
    <subcellularLocation>
        <location evidence="1">Nucleus</location>
    </subcellularLocation>
</comment>
<dbReference type="EMBL" id="QGNW01000084">
    <property type="protein sequence ID" value="RVX00036.1"/>
    <property type="molecule type" value="Genomic_DNA"/>
</dbReference>
<dbReference type="GO" id="GO:0005737">
    <property type="term" value="C:cytoplasm"/>
    <property type="evidence" value="ECO:0007669"/>
    <property type="project" value="UniProtKB-SubCell"/>
</dbReference>
<dbReference type="SUPFAM" id="SSF63570">
    <property type="entry name" value="PABC (PABP) domain"/>
    <property type="match status" value="1"/>
</dbReference>
<keyword evidence="5" id="KW-0677">Repeat</keyword>
<dbReference type="PANTHER" id="PTHR46276:SF1">
    <property type="entry name" value="E3 UBIQUITIN-PROTEIN LIGASE UBR5"/>
    <property type="match status" value="1"/>
</dbReference>
<dbReference type="PROSITE" id="PS51309">
    <property type="entry name" value="PABC"/>
    <property type="match status" value="1"/>
</dbReference>
<dbReference type="InterPro" id="IPR002004">
    <property type="entry name" value="PABP_HYD_C"/>
</dbReference>
<organism evidence="10 12">
    <name type="scientific">Vitis vinifera</name>
    <name type="common">Grape</name>
    <dbReference type="NCBI Taxonomy" id="29760"/>
    <lineage>
        <taxon>Eukaryota</taxon>
        <taxon>Viridiplantae</taxon>
        <taxon>Streptophyta</taxon>
        <taxon>Embryophyta</taxon>
        <taxon>Tracheophyta</taxon>
        <taxon>Spermatophyta</taxon>
        <taxon>Magnoliopsida</taxon>
        <taxon>eudicotyledons</taxon>
        <taxon>Gunneridae</taxon>
        <taxon>Pentapetalae</taxon>
        <taxon>rosids</taxon>
        <taxon>Vitales</taxon>
        <taxon>Vitaceae</taxon>
        <taxon>Viteae</taxon>
        <taxon>Vitis</taxon>
    </lineage>
</organism>
<accession>A0A438DYM2</accession>
<evidence type="ECO:0000313" key="12">
    <source>
        <dbReference type="Proteomes" id="UP000288805"/>
    </source>
</evidence>
<evidence type="ECO:0000313" key="10">
    <source>
        <dbReference type="EMBL" id="RVW40510.1"/>
    </source>
</evidence>
<name>A0A438DYM2_VITVI</name>
<sequence length="275" mass="30067">MTRIKQKQNIVISSKMPPLLPPVDCCWTDNHDRICRSRSFEAMLLCSFYSSQLKRLIVDESPSPEEKAGFGYQQQLVPGMRPGGAPMPNFFVPLVQQGQQGQRPGGRRGAGPVQQNQQPVPLMQQQMLPRGGRVYRYPPGRNMPDVPMPGVAGGMLSIPYDMGGVPLRDAAIGQPMPISALASALANATPDQQRTMLGESLYPLVDQLEHEMAAKVTGMLLEMDQTEVLHLLESPEALKSKVAEAMDVLRNVAQQQANSPTEQLASLSLNDSLVP</sequence>
<evidence type="ECO:0000256" key="1">
    <source>
        <dbReference type="ARBA" id="ARBA00004123"/>
    </source>
</evidence>
<dbReference type="SMART" id="SM00517">
    <property type="entry name" value="PolyA"/>
    <property type="match status" value="1"/>
</dbReference>
<evidence type="ECO:0000256" key="4">
    <source>
        <dbReference type="ARBA" id="ARBA00022490"/>
    </source>
</evidence>
<feature type="region of interest" description="Disordered" evidence="8">
    <location>
        <begin position="254"/>
        <end position="275"/>
    </location>
</feature>